<dbReference type="GeneID" id="54346018"/>
<dbReference type="EMBL" id="ML978960">
    <property type="protein sequence ID" value="KAF1931625.1"/>
    <property type="molecule type" value="Genomic_DNA"/>
</dbReference>
<keyword evidence="3" id="KW-1185">Reference proteome</keyword>
<proteinExistence type="predicted"/>
<dbReference type="Proteomes" id="UP000800082">
    <property type="component" value="Unassembled WGS sequence"/>
</dbReference>
<organism evidence="2 3">
    <name type="scientific">Didymella exigua CBS 183.55</name>
    <dbReference type="NCBI Taxonomy" id="1150837"/>
    <lineage>
        <taxon>Eukaryota</taxon>
        <taxon>Fungi</taxon>
        <taxon>Dikarya</taxon>
        <taxon>Ascomycota</taxon>
        <taxon>Pezizomycotina</taxon>
        <taxon>Dothideomycetes</taxon>
        <taxon>Pleosporomycetidae</taxon>
        <taxon>Pleosporales</taxon>
        <taxon>Pleosporineae</taxon>
        <taxon>Didymellaceae</taxon>
        <taxon>Didymella</taxon>
    </lineage>
</organism>
<feature type="region of interest" description="Disordered" evidence="1">
    <location>
        <begin position="198"/>
        <end position="236"/>
    </location>
</feature>
<name>A0A6A5RT45_9PLEO</name>
<feature type="compositionally biased region" description="Basic and acidic residues" evidence="1">
    <location>
        <begin position="11"/>
        <end position="23"/>
    </location>
</feature>
<evidence type="ECO:0000313" key="3">
    <source>
        <dbReference type="Proteomes" id="UP000800082"/>
    </source>
</evidence>
<feature type="compositionally biased region" description="Basic residues" evidence="1">
    <location>
        <begin position="79"/>
        <end position="94"/>
    </location>
</feature>
<protein>
    <submittedName>
        <fullName evidence="2">Uncharacterized protein</fullName>
    </submittedName>
</protein>
<sequence length="236" mass="26178">MCWITLTPTRPKNEKHASSDRSSADLVRVRHTPNPRLSPLSIALPSSISASPRHHHHHHHHPHMPDHMRPHAPLPHGILQHHHRHPHLHLHPLHLHPLAPLHGAGKKLQTPCAPAPRHTSRARAPPPSISSSSSSSSSDAASKTEPTYRTQIVEPGVRAGTRRALRDVRVRGGLRRVGGYEVLGRSVPWDWECVSSTVGSSRCGGGDKSKKKKETKKKMEEGGLRYPPFGGMERWL</sequence>
<dbReference type="OrthoDB" id="3797508at2759"/>
<feature type="compositionally biased region" description="Polar residues" evidence="1">
    <location>
        <begin position="1"/>
        <end position="10"/>
    </location>
</feature>
<gene>
    <name evidence="2" type="ORF">M421DRAFT_2274</name>
</gene>
<dbReference type="AlphaFoldDB" id="A0A6A5RT45"/>
<dbReference type="RefSeq" id="XP_033451873.1">
    <property type="nucleotide sequence ID" value="XM_033588371.1"/>
</dbReference>
<reference evidence="2" key="1">
    <citation type="journal article" date="2020" name="Stud. Mycol.">
        <title>101 Dothideomycetes genomes: a test case for predicting lifestyles and emergence of pathogens.</title>
        <authorList>
            <person name="Haridas S."/>
            <person name="Albert R."/>
            <person name="Binder M."/>
            <person name="Bloem J."/>
            <person name="Labutti K."/>
            <person name="Salamov A."/>
            <person name="Andreopoulos B."/>
            <person name="Baker S."/>
            <person name="Barry K."/>
            <person name="Bills G."/>
            <person name="Bluhm B."/>
            <person name="Cannon C."/>
            <person name="Castanera R."/>
            <person name="Culley D."/>
            <person name="Daum C."/>
            <person name="Ezra D."/>
            <person name="Gonzalez J."/>
            <person name="Henrissat B."/>
            <person name="Kuo A."/>
            <person name="Liang C."/>
            <person name="Lipzen A."/>
            <person name="Lutzoni F."/>
            <person name="Magnuson J."/>
            <person name="Mondo S."/>
            <person name="Nolan M."/>
            <person name="Ohm R."/>
            <person name="Pangilinan J."/>
            <person name="Park H.-J."/>
            <person name="Ramirez L."/>
            <person name="Alfaro M."/>
            <person name="Sun H."/>
            <person name="Tritt A."/>
            <person name="Yoshinaga Y."/>
            <person name="Zwiers L.-H."/>
            <person name="Turgeon B."/>
            <person name="Goodwin S."/>
            <person name="Spatafora J."/>
            <person name="Crous P."/>
            <person name="Grigoriev I."/>
        </authorList>
    </citation>
    <scope>NUCLEOTIDE SEQUENCE</scope>
    <source>
        <strain evidence="2">CBS 183.55</strain>
    </source>
</reference>
<evidence type="ECO:0000256" key="1">
    <source>
        <dbReference type="SAM" id="MobiDB-lite"/>
    </source>
</evidence>
<feature type="region of interest" description="Disordered" evidence="1">
    <location>
        <begin position="47"/>
        <end position="156"/>
    </location>
</feature>
<accession>A0A6A5RT45</accession>
<feature type="compositionally biased region" description="Low complexity" evidence="1">
    <location>
        <begin position="129"/>
        <end position="141"/>
    </location>
</feature>
<feature type="compositionally biased region" description="Basic residues" evidence="1">
    <location>
        <begin position="52"/>
        <end position="62"/>
    </location>
</feature>
<feature type="region of interest" description="Disordered" evidence="1">
    <location>
        <begin position="1"/>
        <end position="26"/>
    </location>
</feature>
<evidence type="ECO:0000313" key="2">
    <source>
        <dbReference type="EMBL" id="KAF1931625.1"/>
    </source>
</evidence>